<dbReference type="AlphaFoldDB" id="A0A218USJ9"/>
<comment type="caution">
    <text evidence="1">The sequence shown here is derived from an EMBL/GenBank/DDBJ whole genome shotgun (WGS) entry which is preliminary data.</text>
</comment>
<evidence type="ECO:0000313" key="2">
    <source>
        <dbReference type="Proteomes" id="UP000197619"/>
    </source>
</evidence>
<evidence type="ECO:0000313" key="1">
    <source>
        <dbReference type="EMBL" id="OWK56531.1"/>
    </source>
</evidence>
<protein>
    <submittedName>
        <fullName evidence="1">Uncharacterized protein</fullName>
    </submittedName>
</protein>
<keyword evidence="2" id="KW-1185">Reference proteome</keyword>
<proteinExistence type="predicted"/>
<organism evidence="1 2">
    <name type="scientific">Lonchura striata</name>
    <name type="common">white-rumped munia</name>
    <dbReference type="NCBI Taxonomy" id="40157"/>
    <lineage>
        <taxon>Eukaryota</taxon>
        <taxon>Metazoa</taxon>
        <taxon>Chordata</taxon>
        <taxon>Craniata</taxon>
        <taxon>Vertebrata</taxon>
        <taxon>Euteleostomi</taxon>
        <taxon>Archelosauria</taxon>
        <taxon>Archosauria</taxon>
        <taxon>Dinosauria</taxon>
        <taxon>Saurischia</taxon>
        <taxon>Theropoda</taxon>
        <taxon>Coelurosauria</taxon>
        <taxon>Aves</taxon>
        <taxon>Neognathae</taxon>
        <taxon>Neoaves</taxon>
        <taxon>Telluraves</taxon>
        <taxon>Australaves</taxon>
        <taxon>Passeriformes</taxon>
        <taxon>Passeroidea</taxon>
        <taxon>Estrildidae</taxon>
        <taxon>Estrildinae</taxon>
        <taxon>Lonchura</taxon>
    </lineage>
</organism>
<name>A0A218USJ9_9PASE</name>
<reference evidence="1 2" key="1">
    <citation type="submission" date="2017-05" db="EMBL/GenBank/DDBJ databases">
        <title>Genome of assembly of the Bengalese finch, Lonchura striata domestica.</title>
        <authorList>
            <person name="Colquitt B.M."/>
            <person name="Brainard M.S."/>
        </authorList>
    </citation>
    <scope>NUCLEOTIDE SEQUENCE [LARGE SCALE GENOMIC DNA]</scope>
    <source>
        <strain evidence="1">White83orange57</strain>
    </source>
</reference>
<gene>
    <name evidence="1" type="ORF">RLOC_00012366</name>
</gene>
<sequence length="69" mass="7612">MESTRWLHFEKQHGRLCSDCFGALPSLLLCGVSGEEEALTWAQGATLKVQRKWQEHGTSSDTCSATTKA</sequence>
<accession>A0A218USJ9</accession>
<dbReference type="Proteomes" id="UP000197619">
    <property type="component" value="Unassembled WGS sequence"/>
</dbReference>
<dbReference type="EMBL" id="MUZQ01000154">
    <property type="protein sequence ID" value="OWK56531.1"/>
    <property type="molecule type" value="Genomic_DNA"/>
</dbReference>